<gene>
    <name evidence="6" type="ORF">HGG79_16670</name>
</gene>
<keyword evidence="7" id="KW-1185">Reference proteome</keyword>
<keyword evidence="2" id="KW-0378">Hydrolase</keyword>
<evidence type="ECO:0000256" key="3">
    <source>
        <dbReference type="ARBA" id="ARBA00022912"/>
    </source>
</evidence>
<evidence type="ECO:0000313" key="7">
    <source>
        <dbReference type="Proteomes" id="UP000563151"/>
    </source>
</evidence>
<dbReference type="PANTHER" id="PTHR11717">
    <property type="entry name" value="LOW MOLECULAR WEIGHT PROTEIN TYROSINE PHOSPHATASE"/>
    <property type="match status" value="1"/>
</dbReference>
<dbReference type="InterPro" id="IPR017867">
    <property type="entry name" value="Tyr_phospatase_low_mol_wt"/>
</dbReference>
<dbReference type="Gene3D" id="3.40.50.2300">
    <property type="match status" value="1"/>
</dbReference>
<dbReference type="RefSeq" id="WP_173680591.1">
    <property type="nucleotide sequence ID" value="NZ_JAAZWO010000027.1"/>
</dbReference>
<comment type="caution">
    <text evidence="6">The sequence shown here is derived from an EMBL/GenBank/DDBJ whole genome shotgun (WGS) entry which is preliminary data.</text>
</comment>
<dbReference type="InterPro" id="IPR050438">
    <property type="entry name" value="LMW_PTPase"/>
</dbReference>
<evidence type="ECO:0000259" key="5">
    <source>
        <dbReference type="SMART" id="SM00226"/>
    </source>
</evidence>
<protein>
    <submittedName>
        <fullName evidence="6">Low molecular weight protein arginine phosphatase</fullName>
    </submittedName>
</protein>
<dbReference type="AlphaFoldDB" id="A0A923EDS2"/>
<dbReference type="PRINTS" id="PR00719">
    <property type="entry name" value="LMWPTPASE"/>
</dbReference>
<sequence>MKVLFVCTGNTCRSCMAEVIFNNLKEDTSFIAFSAGIAANPYSKTSLNSASIVKKELNTDISKRYAVQLTEELICENDLIFTMTHYIKELLISNFTKYKNKIYCLNEYVGIKGDVLDPYGGTITVYENTFNELKNSILLLLNKLKEDKSIS</sequence>
<dbReference type="Pfam" id="PF01451">
    <property type="entry name" value="LMWPc"/>
    <property type="match status" value="1"/>
</dbReference>
<dbReference type="PANTHER" id="PTHR11717:SF31">
    <property type="entry name" value="LOW MOLECULAR WEIGHT PROTEIN-TYROSINE-PHOSPHATASE ETP-RELATED"/>
    <property type="match status" value="1"/>
</dbReference>
<proteinExistence type="inferred from homology"/>
<accession>A0A923EDS2</accession>
<evidence type="ECO:0000256" key="4">
    <source>
        <dbReference type="PIRSR" id="PIRSR617867-1"/>
    </source>
</evidence>
<dbReference type="GO" id="GO:0004725">
    <property type="term" value="F:protein tyrosine phosphatase activity"/>
    <property type="evidence" value="ECO:0007669"/>
    <property type="project" value="InterPro"/>
</dbReference>
<dbReference type="Proteomes" id="UP000563151">
    <property type="component" value="Unassembled WGS sequence"/>
</dbReference>
<feature type="domain" description="Phosphotyrosine protein phosphatase I" evidence="5">
    <location>
        <begin position="1"/>
        <end position="143"/>
    </location>
</feature>
<comment type="similarity">
    <text evidence="1">Belongs to the low molecular weight phosphotyrosine protein phosphatase family.</text>
</comment>
<dbReference type="SMART" id="SM00226">
    <property type="entry name" value="LMWPc"/>
    <property type="match status" value="1"/>
</dbReference>
<dbReference type="CDD" id="cd16344">
    <property type="entry name" value="LMWPAP"/>
    <property type="match status" value="1"/>
</dbReference>
<reference evidence="6 7" key="1">
    <citation type="submission" date="2020-04" db="EMBL/GenBank/DDBJ databases">
        <title>Genomic insights into acetone-butanol-ethanol (ABE) fermentation by sequencing solventogenic clostridia strains.</title>
        <authorList>
            <person name="Brown S."/>
        </authorList>
    </citation>
    <scope>NUCLEOTIDE SEQUENCE [LARGE SCALE GENOMIC DNA]</scope>
    <source>
        <strain evidence="6 7">DJ011</strain>
    </source>
</reference>
<dbReference type="SUPFAM" id="SSF52788">
    <property type="entry name" value="Phosphotyrosine protein phosphatases I"/>
    <property type="match status" value="1"/>
</dbReference>
<keyword evidence="3" id="KW-0904">Protein phosphatase</keyword>
<name>A0A923EDS2_CLOTT</name>
<feature type="active site" description="Nucleophile" evidence="4">
    <location>
        <position position="7"/>
    </location>
</feature>
<evidence type="ECO:0000256" key="1">
    <source>
        <dbReference type="ARBA" id="ARBA00011063"/>
    </source>
</evidence>
<dbReference type="InterPro" id="IPR023485">
    <property type="entry name" value="Ptyr_pPase"/>
</dbReference>
<feature type="active site" description="Nucleophile" evidence="4">
    <location>
        <position position="13"/>
    </location>
</feature>
<feature type="active site" description="Proton donor" evidence="4">
    <location>
        <position position="117"/>
    </location>
</feature>
<evidence type="ECO:0000313" key="6">
    <source>
        <dbReference type="EMBL" id="MBC2399389.1"/>
    </source>
</evidence>
<dbReference type="InterPro" id="IPR036196">
    <property type="entry name" value="Ptyr_pPase_sf"/>
</dbReference>
<evidence type="ECO:0000256" key="2">
    <source>
        <dbReference type="ARBA" id="ARBA00022801"/>
    </source>
</evidence>
<dbReference type="EMBL" id="JAAZWO010000027">
    <property type="protein sequence ID" value="MBC2399389.1"/>
    <property type="molecule type" value="Genomic_DNA"/>
</dbReference>
<organism evidence="6 7">
    <name type="scientific">Clostridium tetanomorphum</name>
    <dbReference type="NCBI Taxonomy" id="1553"/>
    <lineage>
        <taxon>Bacteria</taxon>
        <taxon>Bacillati</taxon>
        <taxon>Bacillota</taxon>
        <taxon>Clostridia</taxon>
        <taxon>Eubacteriales</taxon>
        <taxon>Clostridiaceae</taxon>
        <taxon>Clostridium</taxon>
    </lineage>
</organism>